<dbReference type="EMBL" id="JAUHHV010000007">
    <property type="protein sequence ID" value="KAK1417218.1"/>
    <property type="molecule type" value="Genomic_DNA"/>
</dbReference>
<comment type="caution">
    <text evidence="1">The sequence shown here is derived from an EMBL/GenBank/DDBJ whole genome shotgun (WGS) entry which is preliminary data.</text>
</comment>
<evidence type="ECO:0000313" key="2">
    <source>
        <dbReference type="Proteomes" id="UP001229421"/>
    </source>
</evidence>
<sequence length="98" mass="10388">MYLCNNIDLIPDSNFGALIAKDWSVPTNTLAIEHNQQLDLICGVYVVVSGGQQEVQGCEPLEAKGDERLEAKGDERLEAVVCGGLEVGCGDGLVVALV</sequence>
<keyword evidence="2" id="KW-1185">Reference proteome</keyword>
<dbReference type="AlphaFoldDB" id="A0AAD8K8U2"/>
<dbReference type="Proteomes" id="UP001229421">
    <property type="component" value="Unassembled WGS sequence"/>
</dbReference>
<accession>A0AAD8K8U2</accession>
<reference evidence="1" key="1">
    <citation type="journal article" date="2023" name="bioRxiv">
        <title>Improved chromosome-level genome assembly for marigold (Tagetes erecta).</title>
        <authorList>
            <person name="Jiang F."/>
            <person name="Yuan L."/>
            <person name="Wang S."/>
            <person name="Wang H."/>
            <person name="Xu D."/>
            <person name="Wang A."/>
            <person name="Fan W."/>
        </authorList>
    </citation>
    <scope>NUCLEOTIDE SEQUENCE</scope>
    <source>
        <strain evidence="1">WSJ</strain>
        <tissue evidence="1">Leaf</tissue>
    </source>
</reference>
<organism evidence="1 2">
    <name type="scientific">Tagetes erecta</name>
    <name type="common">African marigold</name>
    <dbReference type="NCBI Taxonomy" id="13708"/>
    <lineage>
        <taxon>Eukaryota</taxon>
        <taxon>Viridiplantae</taxon>
        <taxon>Streptophyta</taxon>
        <taxon>Embryophyta</taxon>
        <taxon>Tracheophyta</taxon>
        <taxon>Spermatophyta</taxon>
        <taxon>Magnoliopsida</taxon>
        <taxon>eudicotyledons</taxon>
        <taxon>Gunneridae</taxon>
        <taxon>Pentapetalae</taxon>
        <taxon>asterids</taxon>
        <taxon>campanulids</taxon>
        <taxon>Asterales</taxon>
        <taxon>Asteraceae</taxon>
        <taxon>Asteroideae</taxon>
        <taxon>Heliantheae alliance</taxon>
        <taxon>Tageteae</taxon>
        <taxon>Tagetes</taxon>
    </lineage>
</organism>
<proteinExistence type="predicted"/>
<protein>
    <submittedName>
        <fullName evidence="1">Uncharacterized protein</fullName>
    </submittedName>
</protein>
<gene>
    <name evidence="1" type="ORF">QVD17_26342</name>
</gene>
<evidence type="ECO:0000313" key="1">
    <source>
        <dbReference type="EMBL" id="KAK1417218.1"/>
    </source>
</evidence>
<name>A0AAD8K8U2_TARER</name>